<evidence type="ECO:0000256" key="1">
    <source>
        <dbReference type="SAM" id="MobiDB-lite"/>
    </source>
</evidence>
<dbReference type="EMBL" id="BSNX01000019">
    <property type="protein sequence ID" value="GLQ72651.1"/>
    <property type="molecule type" value="Genomic_DNA"/>
</dbReference>
<feature type="chain" id="PRO_5043955275" description="Lipoprotein" evidence="2">
    <location>
        <begin position="19"/>
        <end position="151"/>
    </location>
</feature>
<comment type="caution">
    <text evidence="3">The sequence shown here is derived from an EMBL/GenBank/DDBJ whole genome shotgun (WGS) entry which is preliminary data.</text>
</comment>
<keyword evidence="4" id="KW-1185">Reference proteome</keyword>
<evidence type="ECO:0000313" key="3">
    <source>
        <dbReference type="EMBL" id="GLQ72651.1"/>
    </source>
</evidence>
<accession>A0AAV5NPV4</accession>
<dbReference type="Proteomes" id="UP001156690">
    <property type="component" value="Unassembled WGS sequence"/>
</dbReference>
<sequence length="151" mass="15954">MKNIILSILLGLSLTACGGGGGGSTGGGSAATPAPDDSQTATPSVKTKDLVAPEGFDYDPIENRNVAIDISSTSVARAYLSIYRNYHTLSDGTLLPDYGSRIVAMPLKDGKADLSVIISDSSNDLLGEIWFYDGSAPLQTRFYASQSTWIW</sequence>
<organism evidence="3 4">
    <name type="scientific">Vibrio penaeicida</name>
    <dbReference type="NCBI Taxonomy" id="104609"/>
    <lineage>
        <taxon>Bacteria</taxon>
        <taxon>Pseudomonadati</taxon>
        <taxon>Pseudomonadota</taxon>
        <taxon>Gammaproteobacteria</taxon>
        <taxon>Vibrionales</taxon>
        <taxon>Vibrionaceae</taxon>
        <taxon>Vibrio</taxon>
    </lineage>
</organism>
<protein>
    <recommendedName>
        <fullName evidence="5">Lipoprotein</fullName>
    </recommendedName>
</protein>
<gene>
    <name evidence="3" type="ORF">GCM10007932_20110</name>
</gene>
<evidence type="ECO:0000313" key="4">
    <source>
        <dbReference type="Proteomes" id="UP001156690"/>
    </source>
</evidence>
<feature type="region of interest" description="Disordered" evidence="1">
    <location>
        <begin position="23"/>
        <end position="46"/>
    </location>
</feature>
<evidence type="ECO:0008006" key="5">
    <source>
        <dbReference type="Google" id="ProtNLM"/>
    </source>
</evidence>
<dbReference type="RefSeq" id="WP_126608091.1">
    <property type="nucleotide sequence ID" value="NZ_AP025145.1"/>
</dbReference>
<dbReference type="PROSITE" id="PS51257">
    <property type="entry name" value="PROKAR_LIPOPROTEIN"/>
    <property type="match status" value="1"/>
</dbReference>
<proteinExistence type="predicted"/>
<feature type="signal peptide" evidence="2">
    <location>
        <begin position="1"/>
        <end position="18"/>
    </location>
</feature>
<name>A0AAV5NPV4_9VIBR</name>
<reference evidence="4" key="1">
    <citation type="journal article" date="2019" name="Int. J. Syst. Evol. Microbiol.">
        <title>The Global Catalogue of Microorganisms (GCM) 10K type strain sequencing project: providing services to taxonomists for standard genome sequencing and annotation.</title>
        <authorList>
            <consortium name="The Broad Institute Genomics Platform"/>
            <consortium name="The Broad Institute Genome Sequencing Center for Infectious Disease"/>
            <person name="Wu L."/>
            <person name="Ma J."/>
        </authorList>
    </citation>
    <scope>NUCLEOTIDE SEQUENCE [LARGE SCALE GENOMIC DNA]</scope>
    <source>
        <strain evidence="4">NBRC 15640</strain>
    </source>
</reference>
<dbReference type="AlphaFoldDB" id="A0AAV5NPV4"/>
<keyword evidence="2" id="KW-0732">Signal</keyword>
<evidence type="ECO:0000256" key="2">
    <source>
        <dbReference type="SAM" id="SignalP"/>
    </source>
</evidence>